<evidence type="ECO:0008006" key="3">
    <source>
        <dbReference type="Google" id="ProtNLM"/>
    </source>
</evidence>
<keyword evidence="2" id="KW-1185">Reference proteome</keyword>
<name>A0AAD7H3J2_MYCRO</name>
<dbReference type="EMBL" id="JARKIE010000001">
    <property type="protein sequence ID" value="KAJ7710970.1"/>
    <property type="molecule type" value="Genomic_DNA"/>
</dbReference>
<dbReference type="AlphaFoldDB" id="A0AAD7H3J2"/>
<sequence length="402" mass="44318">MAIPMLLQGDSKTRTVANSSFRGSTDILHEFRRGLGGSATPYTAHEVKRSRVLAVAVTGGTVLEELVRFANVGGGWSFRDADLGNTAQGKARSLICQAIDELISNCVNHIVISTQDQYVLLHLSELQFRISRVYTIQGSPSQGRDMAELVLFYTHAALAHREPYPPSPSTTPTFRVTIPYFSPRIFQPREGFFCDGPLIHRAKLSALVPNSRKLSVPWPLPARLDGYDGSSRHDGDIVISFGLLVFWLFQAHTVAKLAYRVAASDRLRREFEAYNVLHALQGIAIPILFGLYRNDNDGSSVLIVSNAGVPLTQFDELCATDRYKLLAHLICLHRAGVQHNDMEPRNIVMSASRGPVIIDFDNASLGHFCPGISCTELLEVACRLNLNLGQCLSNLVYGALTR</sequence>
<dbReference type="Proteomes" id="UP001221757">
    <property type="component" value="Unassembled WGS sequence"/>
</dbReference>
<reference evidence="1" key="1">
    <citation type="submission" date="2023-03" db="EMBL/GenBank/DDBJ databases">
        <title>Massive genome expansion in bonnet fungi (Mycena s.s.) driven by repeated elements and novel gene families across ecological guilds.</title>
        <authorList>
            <consortium name="Lawrence Berkeley National Laboratory"/>
            <person name="Harder C.B."/>
            <person name="Miyauchi S."/>
            <person name="Viragh M."/>
            <person name="Kuo A."/>
            <person name="Thoen E."/>
            <person name="Andreopoulos B."/>
            <person name="Lu D."/>
            <person name="Skrede I."/>
            <person name="Drula E."/>
            <person name="Henrissat B."/>
            <person name="Morin E."/>
            <person name="Kohler A."/>
            <person name="Barry K."/>
            <person name="LaButti K."/>
            <person name="Morin E."/>
            <person name="Salamov A."/>
            <person name="Lipzen A."/>
            <person name="Mereny Z."/>
            <person name="Hegedus B."/>
            <person name="Baldrian P."/>
            <person name="Stursova M."/>
            <person name="Weitz H."/>
            <person name="Taylor A."/>
            <person name="Grigoriev I.V."/>
            <person name="Nagy L.G."/>
            <person name="Martin F."/>
            <person name="Kauserud H."/>
        </authorList>
    </citation>
    <scope>NUCLEOTIDE SEQUENCE</scope>
    <source>
        <strain evidence="1">CBHHK067</strain>
    </source>
</reference>
<organism evidence="1 2">
    <name type="scientific">Mycena rosella</name>
    <name type="common">Pink bonnet</name>
    <name type="synonym">Agaricus rosellus</name>
    <dbReference type="NCBI Taxonomy" id="1033263"/>
    <lineage>
        <taxon>Eukaryota</taxon>
        <taxon>Fungi</taxon>
        <taxon>Dikarya</taxon>
        <taxon>Basidiomycota</taxon>
        <taxon>Agaricomycotina</taxon>
        <taxon>Agaricomycetes</taxon>
        <taxon>Agaricomycetidae</taxon>
        <taxon>Agaricales</taxon>
        <taxon>Marasmiineae</taxon>
        <taxon>Mycenaceae</taxon>
        <taxon>Mycena</taxon>
    </lineage>
</organism>
<protein>
    <recommendedName>
        <fullName evidence="3">Protein kinase domain-containing protein</fullName>
    </recommendedName>
</protein>
<comment type="caution">
    <text evidence="1">The sequence shown here is derived from an EMBL/GenBank/DDBJ whole genome shotgun (WGS) entry which is preliminary data.</text>
</comment>
<gene>
    <name evidence="1" type="ORF">B0H17DRAFT_6703</name>
</gene>
<evidence type="ECO:0000313" key="2">
    <source>
        <dbReference type="Proteomes" id="UP001221757"/>
    </source>
</evidence>
<dbReference type="InterPro" id="IPR011009">
    <property type="entry name" value="Kinase-like_dom_sf"/>
</dbReference>
<evidence type="ECO:0000313" key="1">
    <source>
        <dbReference type="EMBL" id="KAJ7710970.1"/>
    </source>
</evidence>
<accession>A0AAD7H3J2</accession>
<proteinExistence type="predicted"/>
<dbReference type="SUPFAM" id="SSF56112">
    <property type="entry name" value="Protein kinase-like (PK-like)"/>
    <property type="match status" value="1"/>
</dbReference>